<keyword evidence="6 9" id="KW-0812">Transmembrane</keyword>
<dbReference type="Proteomes" id="UP000219688">
    <property type="component" value="Unassembled WGS sequence"/>
</dbReference>
<name>A0A285VT98_9MICO</name>
<evidence type="ECO:0000256" key="4">
    <source>
        <dbReference type="ARBA" id="ARBA00022448"/>
    </source>
</evidence>
<dbReference type="GO" id="GO:0005886">
    <property type="term" value="C:plasma membrane"/>
    <property type="evidence" value="ECO:0007669"/>
    <property type="project" value="UniProtKB-SubCell"/>
</dbReference>
<dbReference type="GO" id="GO:0035435">
    <property type="term" value="P:phosphate ion transmembrane transport"/>
    <property type="evidence" value="ECO:0007669"/>
    <property type="project" value="InterPro"/>
</dbReference>
<evidence type="ECO:0000256" key="3">
    <source>
        <dbReference type="ARBA" id="ARBA00007069"/>
    </source>
</evidence>
<dbReference type="Pfam" id="PF00528">
    <property type="entry name" value="BPD_transp_1"/>
    <property type="match status" value="1"/>
</dbReference>
<keyword evidence="7 9" id="KW-1133">Transmembrane helix</keyword>
<evidence type="ECO:0000256" key="5">
    <source>
        <dbReference type="ARBA" id="ARBA00022475"/>
    </source>
</evidence>
<gene>
    <name evidence="11" type="ORF">SAMN05421879_1126</name>
</gene>
<dbReference type="NCBIfam" id="TIGR00974">
    <property type="entry name" value="3a0107s02c"/>
    <property type="match status" value="1"/>
</dbReference>
<feature type="transmembrane region" description="Helical" evidence="9">
    <location>
        <begin position="33"/>
        <end position="58"/>
    </location>
</feature>
<organism evidence="11 12">
    <name type="scientific">Ornithinimicrobium cerasi</name>
    <dbReference type="NCBI Taxonomy" id="2248773"/>
    <lineage>
        <taxon>Bacteria</taxon>
        <taxon>Bacillati</taxon>
        <taxon>Actinomycetota</taxon>
        <taxon>Actinomycetes</taxon>
        <taxon>Micrococcales</taxon>
        <taxon>Ornithinimicrobiaceae</taxon>
        <taxon>Ornithinimicrobium</taxon>
    </lineage>
</organism>
<evidence type="ECO:0000256" key="8">
    <source>
        <dbReference type="ARBA" id="ARBA00023136"/>
    </source>
</evidence>
<evidence type="ECO:0000256" key="9">
    <source>
        <dbReference type="RuleBase" id="RU363043"/>
    </source>
</evidence>
<accession>A0A285VT98</accession>
<dbReference type="SUPFAM" id="SSF161098">
    <property type="entry name" value="MetI-like"/>
    <property type="match status" value="1"/>
</dbReference>
<feature type="transmembrane region" description="Helical" evidence="9">
    <location>
        <begin position="158"/>
        <end position="178"/>
    </location>
</feature>
<dbReference type="EMBL" id="OBQK01000012">
    <property type="protein sequence ID" value="SOC57285.1"/>
    <property type="molecule type" value="Genomic_DNA"/>
</dbReference>
<evidence type="ECO:0000313" key="11">
    <source>
        <dbReference type="EMBL" id="SOC57285.1"/>
    </source>
</evidence>
<feature type="domain" description="ABC transmembrane type-1" evidence="10">
    <location>
        <begin position="87"/>
        <end position="295"/>
    </location>
</feature>
<proteinExistence type="inferred from homology"/>
<evidence type="ECO:0000256" key="2">
    <source>
        <dbReference type="ARBA" id="ARBA00004651"/>
    </source>
</evidence>
<sequence>MNGANRVAVAGARRTTELRLDGSGRGGKWKGEVFRALLIFCLVIAFVTLLAVIVQAFVRGMPRIDLNLITQMPSTLDRETSGMQSAIFGTIYVMVGLIVTVVPIGVSAAIFLEEFADSTRWWVRFIELNVQNLAAVPSIVFGILGLAFIVRGPLDLGTVAYAGSLTLALLVLPTVILASREAIRAVPTSLRQASLGLGATKWQTIWHHVLPSAVPGIVTGTILALSRAIGETAPLLLVGATVFVTYNPDGFFEGAYTVLPVQIFQWAVRPQEEFRILAAAGIILLLAVLLVMNSIAIWIRNKYTRDA</sequence>
<dbReference type="InterPro" id="IPR000515">
    <property type="entry name" value="MetI-like"/>
</dbReference>
<dbReference type="Gene3D" id="1.10.3720.10">
    <property type="entry name" value="MetI-like"/>
    <property type="match status" value="1"/>
</dbReference>
<dbReference type="CDD" id="cd06261">
    <property type="entry name" value="TM_PBP2"/>
    <property type="match status" value="1"/>
</dbReference>
<dbReference type="InterPro" id="IPR035906">
    <property type="entry name" value="MetI-like_sf"/>
</dbReference>
<dbReference type="AlphaFoldDB" id="A0A285VT98"/>
<keyword evidence="12" id="KW-1185">Reference proteome</keyword>
<keyword evidence="4" id="KW-0813">Transport</keyword>
<evidence type="ECO:0000313" key="12">
    <source>
        <dbReference type="Proteomes" id="UP000219688"/>
    </source>
</evidence>
<feature type="transmembrane region" description="Helical" evidence="9">
    <location>
        <begin position="86"/>
        <end position="112"/>
    </location>
</feature>
<comment type="function">
    <text evidence="1">Part of the binding-protein-dependent transport system for phosphate; probably responsible for the translocation of the substrate across the membrane.</text>
</comment>
<feature type="transmembrane region" description="Helical" evidence="9">
    <location>
        <begin position="133"/>
        <end position="152"/>
    </location>
</feature>
<evidence type="ECO:0000256" key="6">
    <source>
        <dbReference type="ARBA" id="ARBA00022692"/>
    </source>
</evidence>
<dbReference type="InterPro" id="IPR005672">
    <property type="entry name" value="Phosphate_PstA"/>
</dbReference>
<comment type="caution">
    <text evidence="9">Lacks conserved residue(s) required for the propagation of feature annotation.</text>
</comment>
<keyword evidence="5 9" id="KW-1003">Cell membrane</keyword>
<dbReference type="PROSITE" id="PS50928">
    <property type="entry name" value="ABC_TM1"/>
    <property type="match status" value="1"/>
</dbReference>
<comment type="similarity">
    <text evidence="3 9">Belongs to the binding-protein-dependent transport system permease family. CysTW subfamily.</text>
</comment>
<dbReference type="RefSeq" id="WP_097188974.1">
    <property type="nucleotide sequence ID" value="NZ_OBQK01000012.1"/>
</dbReference>
<evidence type="ECO:0000256" key="1">
    <source>
        <dbReference type="ARBA" id="ARBA00003510"/>
    </source>
</evidence>
<dbReference type="GO" id="GO:0005315">
    <property type="term" value="F:phosphate transmembrane transporter activity"/>
    <property type="evidence" value="ECO:0007669"/>
    <property type="project" value="InterPro"/>
</dbReference>
<evidence type="ECO:0000259" key="10">
    <source>
        <dbReference type="PROSITE" id="PS50928"/>
    </source>
</evidence>
<dbReference type="PANTHER" id="PTHR43470">
    <property type="entry name" value="PHOSPHATE TRANSPORT SYSTEM PERMEASE PROTEIN PSTA-RELATED"/>
    <property type="match status" value="1"/>
</dbReference>
<evidence type="ECO:0000256" key="7">
    <source>
        <dbReference type="ARBA" id="ARBA00022989"/>
    </source>
</evidence>
<comment type="subcellular location">
    <subcellularLocation>
        <location evidence="2 9">Cell membrane</location>
        <topology evidence="2 9">Multi-pass membrane protein</topology>
    </subcellularLocation>
</comment>
<reference evidence="12" key="1">
    <citation type="submission" date="2017-08" db="EMBL/GenBank/DDBJ databases">
        <authorList>
            <person name="Varghese N."/>
            <person name="Submissions S."/>
        </authorList>
    </citation>
    <scope>NUCLEOTIDE SEQUENCE [LARGE SCALE GENOMIC DNA]</scope>
    <source>
        <strain evidence="12">USBA17B2</strain>
    </source>
</reference>
<keyword evidence="8 9" id="KW-0472">Membrane</keyword>
<dbReference type="PANTHER" id="PTHR43470:SF5">
    <property type="entry name" value="PHOSPHATE TRANSPORT SYSTEM PERMEASE PROTEIN PSTA"/>
    <property type="match status" value="1"/>
</dbReference>
<protein>
    <recommendedName>
        <fullName evidence="9">Phosphate transport system permease protein PstA</fullName>
    </recommendedName>
</protein>
<feature type="transmembrane region" description="Helical" evidence="9">
    <location>
        <begin position="276"/>
        <end position="299"/>
    </location>
</feature>